<keyword evidence="3" id="KW-1185">Reference proteome</keyword>
<evidence type="ECO:0000313" key="3">
    <source>
        <dbReference type="Proteomes" id="UP000299102"/>
    </source>
</evidence>
<dbReference type="OrthoDB" id="5975154at2759"/>
<sequence>MRLCAAGARGGYHEKRLLHHLLDHYNVLERPVVNESDPLQLSFGLTLMQIIDVEWNDMNLRWNTSDFGGVKDLRVPPNRIWKPDVLMYNSKPTQLRQAKSVGKENNCGFFFPKTGPVCTISLEGQMIVNAERYTTICLPSVLEKVRKKRQRGRILLHNDNASPHTANKTMSFLTSEKVMLVTHPALSPDLAPCDFIFPKIKNLMKGLTFTRQEEVVMAFNEHMQNMPSD</sequence>
<comment type="caution">
    <text evidence="2">The sequence shown here is derived from an EMBL/GenBank/DDBJ whole genome shotgun (WGS) entry which is preliminary data.</text>
</comment>
<dbReference type="GO" id="GO:0016020">
    <property type="term" value="C:membrane"/>
    <property type="evidence" value="ECO:0007669"/>
    <property type="project" value="InterPro"/>
</dbReference>
<dbReference type="PANTHER" id="PTHR46060:SF1">
    <property type="entry name" value="MARINER MOS1 TRANSPOSASE-LIKE PROTEIN"/>
    <property type="match status" value="1"/>
</dbReference>
<gene>
    <name evidence="2" type="primary">acr-16</name>
    <name evidence="2" type="ORF">EVAR_45561_1</name>
</gene>
<dbReference type="Proteomes" id="UP000299102">
    <property type="component" value="Unassembled WGS sequence"/>
</dbReference>
<keyword evidence="2" id="KW-0675">Receptor</keyword>
<dbReference type="InterPro" id="IPR052709">
    <property type="entry name" value="Transposase-MT_Hybrid"/>
</dbReference>
<name>A0A4C1X6H9_EUMVA</name>
<evidence type="ECO:0000313" key="2">
    <source>
        <dbReference type="EMBL" id="GBP59381.1"/>
    </source>
</evidence>
<dbReference type="GO" id="GO:0003676">
    <property type="term" value="F:nucleic acid binding"/>
    <property type="evidence" value="ECO:0007669"/>
    <property type="project" value="InterPro"/>
</dbReference>
<dbReference type="Pfam" id="PF02931">
    <property type="entry name" value="Neur_chan_LBD"/>
    <property type="match status" value="1"/>
</dbReference>
<protein>
    <submittedName>
        <fullName evidence="2">Acetylcholine receptor subunit alpha-type acr-16</fullName>
    </submittedName>
</protein>
<dbReference type="InterPro" id="IPR006202">
    <property type="entry name" value="Neur_chan_lig-bd"/>
</dbReference>
<dbReference type="SUPFAM" id="SSF63712">
    <property type="entry name" value="Nicotinic receptor ligand binding domain-like"/>
    <property type="match status" value="1"/>
</dbReference>
<dbReference type="GO" id="GO:0005230">
    <property type="term" value="F:extracellular ligand-gated monoatomic ion channel activity"/>
    <property type="evidence" value="ECO:0007669"/>
    <property type="project" value="InterPro"/>
</dbReference>
<dbReference type="EMBL" id="BGZK01000759">
    <property type="protein sequence ID" value="GBP59381.1"/>
    <property type="molecule type" value="Genomic_DNA"/>
</dbReference>
<dbReference type="Gene3D" id="3.30.420.10">
    <property type="entry name" value="Ribonuclease H-like superfamily/Ribonuclease H"/>
    <property type="match status" value="1"/>
</dbReference>
<proteinExistence type="predicted"/>
<dbReference type="PANTHER" id="PTHR46060">
    <property type="entry name" value="MARINER MOS1 TRANSPOSASE-LIKE PROTEIN"/>
    <property type="match status" value="1"/>
</dbReference>
<accession>A0A4C1X6H9</accession>
<dbReference type="STRING" id="151549.A0A4C1X6H9"/>
<dbReference type="InterPro" id="IPR036397">
    <property type="entry name" value="RNaseH_sf"/>
</dbReference>
<organism evidence="2 3">
    <name type="scientific">Eumeta variegata</name>
    <name type="common">Bagworm moth</name>
    <name type="synonym">Eumeta japonica</name>
    <dbReference type="NCBI Taxonomy" id="151549"/>
    <lineage>
        <taxon>Eukaryota</taxon>
        <taxon>Metazoa</taxon>
        <taxon>Ecdysozoa</taxon>
        <taxon>Arthropoda</taxon>
        <taxon>Hexapoda</taxon>
        <taxon>Insecta</taxon>
        <taxon>Pterygota</taxon>
        <taxon>Neoptera</taxon>
        <taxon>Endopterygota</taxon>
        <taxon>Lepidoptera</taxon>
        <taxon>Glossata</taxon>
        <taxon>Ditrysia</taxon>
        <taxon>Tineoidea</taxon>
        <taxon>Psychidae</taxon>
        <taxon>Oiketicinae</taxon>
        <taxon>Eumeta</taxon>
    </lineage>
</organism>
<dbReference type="AlphaFoldDB" id="A0A4C1X6H9"/>
<dbReference type="InterPro" id="IPR036734">
    <property type="entry name" value="Neur_chan_lig-bd_sf"/>
</dbReference>
<evidence type="ECO:0000259" key="1">
    <source>
        <dbReference type="Pfam" id="PF02931"/>
    </source>
</evidence>
<feature type="domain" description="Neurotransmitter-gated ion-channel ligand-binding" evidence="1">
    <location>
        <begin position="14"/>
        <end position="95"/>
    </location>
</feature>
<reference evidence="2 3" key="1">
    <citation type="journal article" date="2019" name="Commun. Biol.">
        <title>The bagworm genome reveals a unique fibroin gene that provides high tensile strength.</title>
        <authorList>
            <person name="Kono N."/>
            <person name="Nakamura H."/>
            <person name="Ohtoshi R."/>
            <person name="Tomita M."/>
            <person name="Numata K."/>
            <person name="Arakawa K."/>
        </authorList>
    </citation>
    <scope>NUCLEOTIDE SEQUENCE [LARGE SCALE GENOMIC DNA]</scope>
</reference>